<keyword evidence="3" id="KW-1185">Reference proteome</keyword>
<accession>A0A2P6NV51</accession>
<dbReference type="InParanoid" id="A0A2P6NV51"/>
<proteinExistence type="predicted"/>
<comment type="caution">
    <text evidence="2">The sequence shown here is derived from an EMBL/GenBank/DDBJ whole genome shotgun (WGS) entry which is preliminary data.</text>
</comment>
<dbReference type="EMBL" id="MDYQ01000017">
    <property type="protein sequence ID" value="PRP87847.1"/>
    <property type="molecule type" value="Genomic_DNA"/>
</dbReference>
<reference evidence="2 3" key="1">
    <citation type="journal article" date="2018" name="Genome Biol. Evol.">
        <title>Multiple Roots of Fruiting Body Formation in Amoebozoa.</title>
        <authorList>
            <person name="Hillmann F."/>
            <person name="Forbes G."/>
            <person name="Novohradska S."/>
            <person name="Ferling I."/>
            <person name="Riege K."/>
            <person name="Groth M."/>
            <person name="Westermann M."/>
            <person name="Marz M."/>
            <person name="Spaller T."/>
            <person name="Winckler T."/>
            <person name="Schaap P."/>
            <person name="Glockner G."/>
        </authorList>
    </citation>
    <scope>NUCLEOTIDE SEQUENCE [LARGE SCALE GENOMIC DNA]</scope>
    <source>
        <strain evidence="2 3">Jena</strain>
    </source>
</reference>
<evidence type="ECO:0000256" key="1">
    <source>
        <dbReference type="SAM" id="MobiDB-lite"/>
    </source>
</evidence>
<feature type="compositionally biased region" description="Basic and acidic residues" evidence="1">
    <location>
        <begin position="1"/>
        <end position="13"/>
    </location>
</feature>
<feature type="compositionally biased region" description="Basic and acidic residues" evidence="1">
    <location>
        <begin position="21"/>
        <end position="31"/>
    </location>
</feature>
<dbReference type="Proteomes" id="UP000241769">
    <property type="component" value="Unassembled WGS sequence"/>
</dbReference>
<evidence type="ECO:0000313" key="3">
    <source>
        <dbReference type="Proteomes" id="UP000241769"/>
    </source>
</evidence>
<protein>
    <submittedName>
        <fullName evidence="2">Uncharacterized protein</fullName>
    </submittedName>
</protein>
<organism evidence="2 3">
    <name type="scientific">Planoprotostelium fungivorum</name>
    <dbReference type="NCBI Taxonomy" id="1890364"/>
    <lineage>
        <taxon>Eukaryota</taxon>
        <taxon>Amoebozoa</taxon>
        <taxon>Evosea</taxon>
        <taxon>Variosea</taxon>
        <taxon>Cavosteliida</taxon>
        <taxon>Cavosteliaceae</taxon>
        <taxon>Planoprotostelium</taxon>
    </lineage>
</organism>
<feature type="region of interest" description="Disordered" evidence="1">
    <location>
        <begin position="1"/>
        <end position="31"/>
    </location>
</feature>
<dbReference type="AlphaFoldDB" id="A0A2P6NV51"/>
<sequence length="51" mass="5809">MALPRGKGEGIREGRKKKKRETMERATVERATVERANRDVVEANKLGEDLQ</sequence>
<gene>
    <name evidence="2" type="ORF">PROFUN_04321</name>
</gene>
<evidence type="ECO:0000313" key="2">
    <source>
        <dbReference type="EMBL" id="PRP87847.1"/>
    </source>
</evidence>
<name>A0A2P6NV51_9EUKA</name>